<evidence type="ECO:0000256" key="10">
    <source>
        <dbReference type="ARBA" id="ARBA00045828"/>
    </source>
</evidence>
<evidence type="ECO:0000256" key="2">
    <source>
        <dbReference type="ARBA" id="ARBA00004127"/>
    </source>
</evidence>
<keyword evidence="6 11" id="KW-0812">Transmembrane</keyword>
<evidence type="ECO:0000256" key="1">
    <source>
        <dbReference type="ARBA" id="ARBA00001350"/>
    </source>
</evidence>
<dbReference type="InterPro" id="IPR036034">
    <property type="entry name" value="PDZ_sf"/>
</dbReference>
<feature type="transmembrane region" description="Helical" evidence="11">
    <location>
        <begin position="187"/>
        <end position="212"/>
    </location>
</feature>
<comment type="similarity">
    <text evidence="3">Belongs to the peptidase M50A family.</text>
</comment>
<dbReference type="GO" id="GO:0005737">
    <property type="term" value="C:cytoplasm"/>
    <property type="evidence" value="ECO:0007669"/>
    <property type="project" value="TreeGrafter"/>
</dbReference>
<accession>A0A653CLJ9</accession>
<keyword evidence="8 11" id="KW-0472">Membrane</keyword>
<evidence type="ECO:0000256" key="5">
    <source>
        <dbReference type="ARBA" id="ARBA00014400"/>
    </source>
</evidence>
<dbReference type="InterPro" id="IPR008915">
    <property type="entry name" value="Peptidase_M50"/>
</dbReference>
<evidence type="ECO:0000313" key="14">
    <source>
        <dbReference type="Proteomes" id="UP000410492"/>
    </source>
</evidence>
<evidence type="ECO:0000256" key="11">
    <source>
        <dbReference type="SAM" id="Phobius"/>
    </source>
</evidence>
<gene>
    <name evidence="13" type="ORF">CALMAC_LOCUS10124</name>
</gene>
<organism evidence="13 14">
    <name type="scientific">Callosobruchus maculatus</name>
    <name type="common">Southern cowpea weevil</name>
    <name type="synonym">Pulse bruchid</name>
    <dbReference type="NCBI Taxonomy" id="64391"/>
    <lineage>
        <taxon>Eukaryota</taxon>
        <taxon>Metazoa</taxon>
        <taxon>Ecdysozoa</taxon>
        <taxon>Arthropoda</taxon>
        <taxon>Hexapoda</taxon>
        <taxon>Insecta</taxon>
        <taxon>Pterygota</taxon>
        <taxon>Neoptera</taxon>
        <taxon>Endopterygota</taxon>
        <taxon>Coleoptera</taxon>
        <taxon>Polyphaga</taxon>
        <taxon>Cucujiformia</taxon>
        <taxon>Chrysomeloidea</taxon>
        <taxon>Chrysomelidae</taxon>
        <taxon>Bruchinae</taxon>
        <taxon>Bruchini</taxon>
        <taxon>Callosobruchus</taxon>
    </lineage>
</organism>
<dbReference type="InterPro" id="IPR001193">
    <property type="entry name" value="MBTPS2"/>
</dbReference>
<feature type="transmembrane region" description="Helical" evidence="11">
    <location>
        <begin position="80"/>
        <end position="101"/>
    </location>
</feature>
<keyword evidence="7 11" id="KW-1133">Transmembrane helix</keyword>
<keyword evidence="14" id="KW-1185">Reference proteome</keyword>
<evidence type="ECO:0000256" key="9">
    <source>
        <dbReference type="ARBA" id="ARBA00032658"/>
    </source>
</evidence>
<feature type="transmembrane region" description="Helical" evidence="11">
    <location>
        <begin position="156"/>
        <end position="175"/>
    </location>
</feature>
<sequence length="336" mass="37871">MDVTVALLIIAVIYGVLLFFDNFFKTCMHYPYVRFLEGTGIQLKLFSLCWKTKAFNRTLLRWGNASPRYLKIWFKIGTRFTIIFFPFSLFLLLYSILVNIASSGDNASSQFVLEPVLPGINLPASELTYYSLTLILCTVVHEIGHALAAVLYDVNIIEVGANVVFVLPFAYVNLCTERFVALRPKHALTILCAGIWHNIILGMFAYLLYFILPILFSLCFHVNNGISITDITKNSYLAGSKGLNIGDTVFQINGCDVRDENSWYDCLAKTDKSKPAFCIEPDLIHQFDESVPLKHLGEGHVECCEVNKKQNICFEYLDPADGILELPSHVCLPARL</sequence>
<dbReference type="SUPFAM" id="SSF50156">
    <property type="entry name" value="PDZ domain-like"/>
    <property type="match status" value="1"/>
</dbReference>
<proteinExistence type="inferred from homology"/>
<evidence type="ECO:0000256" key="8">
    <source>
        <dbReference type="ARBA" id="ARBA00023136"/>
    </source>
</evidence>
<evidence type="ECO:0000256" key="3">
    <source>
        <dbReference type="ARBA" id="ARBA00009989"/>
    </source>
</evidence>
<dbReference type="PANTHER" id="PTHR13325">
    <property type="entry name" value="PROTEASE M50 MEMBRANE-BOUND TRANSCRIPTION FACTOR SITE 2 PROTEASE"/>
    <property type="match status" value="1"/>
</dbReference>
<comment type="subcellular location">
    <subcellularLocation>
        <location evidence="2">Endomembrane system</location>
        <topology evidence="2">Multi-pass membrane protein</topology>
    </subcellularLocation>
</comment>
<evidence type="ECO:0000256" key="6">
    <source>
        <dbReference type="ARBA" id="ARBA00022692"/>
    </source>
</evidence>
<comment type="catalytic activity">
    <reaction evidence="1">
        <text>Cleaves several transcription factors that are type-2 transmembrane proteins within membrane-spanning domains. Known substrates include sterol regulatory element-binding protein (SREBP) -1, SREBP-2 and forms of the transcriptional activator ATF6. SREBP-2 is cleaved at the site 477-DRSRILL-|-CVLTFLCLSFNPLTSLLQWGGA-505. The residues Asn-Pro, 11 residues distal to the site of cleavage in the membrane-spanning domain, are important for cleavage by S2P endopeptidase. Replacement of either of these residues does not prevent cleavage, but there is no cleavage if both of these residues are replaced.</text>
        <dbReference type="EC" id="3.4.24.85"/>
    </reaction>
</comment>
<dbReference type="GO" id="GO:0016020">
    <property type="term" value="C:membrane"/>
    <property type="evidence" value="ECO:0007669"/>
    <property type="project" value="InterPro"/>
</dbReference>
<evidence type="ECO:0000256" key="4">
    <source>
        <dbReference type="ARBA" id="ARBA00012347"/>
    </source>
</evidence>
<protein>
    <recommendedName>
        <fullName evidence="5">Membrane-bound transcription factor site-2 protease</fullName>
        <ecNumber evidence="4">3.4.24.85</ecNumber>
    </recommendedName>
    <alternativeName>
        <fullName evidence="9">Endopeptidase S2P</fullName>
    </alternativeName>
</protein>
<dbReference type="AlphaFoldDB" id="A0A653CLJ9"/>
<name>A0A653CLJ9_CALMS</name>
<dbReference type="GO" id="GO:0004222">
    <property type="term" value="F:metalloendopeptidase activity"/>
    <property type="evidence" value="ECO:0007669"/>
    <property type="project" value="InterPro"/>
</dbReference>
<dbReference type="PANTHER" id="PTHR13325:SF3">
    <property type="entry name" value="MEMBRANE-BOUND TRANSCRIPTION FACTOR SITE-2 PROTEASE"/>
    <property type="match status" value="1"/>
</dbReference>
<dbReference type="Pfam" id="PF02163">
    <property type="entry name" value="Peptidase_M50"/>
    <property type="match status" value="1"/>
</dbReference>
<evidence type="ECO:0000313" key="13">
    <source>
        <dbReference type="EMBL" id="VEN48797.1"/>
    </source>
</evidence>
<comment type="function">
    <text evidence="10">Zinc metalloprotease that mediates intramembrane proteolysis of proteins such as ATF6, ATF6B, SREBF1/SREBP1 and SREBF2/SREBP2. Catalyzes the second step in the proteolytic activation of the sterol regulatory element-binding proteins (SREBPs) SREBF1/SREBP1 and SREBF2/SREBP2: cleaves SREBPs within the first transmembrane segment, thereby releasing the N-terminal segment with a portion of the transmembrane segment attached. Mature N-terminal SREBP fragments shuttle to the nucleus and activate gene transcription. Also mediates the second step in the proteolytic activation of the cyclic AMP-dependent transcription factor ATF-6 (ATF6 and ATF6B). Involved in intramembrane proteolysis during bone formation. In astrocytes and osteoblasts, upon DNA damage and ER stress, mediates the second step of the regulated intramembrane proteolytic activation of the transcription factor CREB3L1, leading to the inhibition of cell-cycle progression.</text>
</comment>
<dbReference type="Proteomes" id="UP000410492">
    <property type="component" value="Unassembled WGS sequence"/>
</dbReference>
<dbReference type="GO" id="GO:0031293">
    <property type="term" value="P:membrane protein intracellular domain proteolysis"/>
    <property type="evidence" value="ECO:0007669"/>
    <property type="project" value="TreeGrafter"/>
</dbReference>
<dbReference type="EC" id="3.4.24.85" evidence="4"/>
<dbReference type="EMBL" id="CAACVG010008172">
    <property type="protein sequence ID" value="VEN48797.1"/>
    <property type="molecule type" value="Genomic_DNA"/>
</dbReference>
<evidence type="ECO:0000256" key="7">
    <source>
        <dbReference type="ARBA" id="ARBA00022989"/>
    </source>
</evidence>
<dbReference type="OrthoDB" id="69989at2759"/>
<dbReference type="GO" id="GO:0012505">
    <property type="term" value="C:endomembrane system"/>
    <property type="evidence" value="ECO:0007669"/>
    <property type="project" value="UniProtKB-SubCell"/>
</dbReference>
<dbReference type="GO" id="GO:1905897">
    <property type="term" value="P:regulation of response to endoplasmic reticulum stress"/>
    <property type="evidence" value="ECO:0007669"/>
    <property type="project" value="TreeGrafter"/>
</dbReference>
<feature type="domain" description="Peptidase M50" evidence="12">
    <location>
        <begin position="130"/>
        <end position="238"/>
    </location>
</feature>
<reference evidence="13 14" key="1">
    <citation type="submission" date="2019-01" db="EMBL/GenBank/DDBJ databases">
        <authorList>
            <person name="Sayadi A."/>
        </authorList>
    </citation>
    <scope>NUCLEOTIDE SEQUENCE [LARGE SCALE GENOMIC DNA]</scope>
</reference>
<feature type="transmembrane region" description="Helical" evidence="11">
    <location>
        <begin position="6"/>
        <end position="24"/>
    </location>
</feature>
<evidence type="ECO:0000259" key="12">
    <source>
        <dbReference type="Pfam" id="PF02163"/>
    </source>
</evidence>